<protein>
    <recommendedName>
        <fullName evidence="2">EthD domain-containing protein</fullName>
    </recommendedName>
</protein>
<dbReference type="EMBL" id="ML978121">
    <property type="protein sequence ID" value="KAF2104777.1"/>
    <property type="molecule type" value="Genomic_DNA"/>
</dbReference>
<comment type="caution">
    <text evidence="3">The sequence shown here is derived from an EMBL/GenBank/DDBJ whole genome shotgun (WGS) entry which is preliminary data.</text>
</comment>
<gene>
    <name evidence="3" type="ORF">NA57DRAFT_70983</name>
</gene>
<name>A0A9P4IUP6_9PEZI</name>
<accession>A0A9P4IUP6</accession>
<evidence type="ECO:0000259" key="2">
    <source>
        <dbReference type="Pfam" id="PF07110"/>
    </source>
</evidence>
<dbReference type="PANTHER" id="PTHR40260">
    <property type="entry name" value="BLR8190 PROTEIN"/>
    <property type="match status" value="1"/>
</dbReference>
<proteinExistence type="inferred from homology"/>
<dbReference type="GO" id="GO:0016491">
    <property type="term" value="F:oxidoreductase activity"/>
    <property type="evidence" value="ECO:0007669"/>
    <property type="project" value="InterPro"/>
</dbReference>
<dbReference type="InterPro" id="IPR011008">
    <property type="entry name" value="Dimeric_a/b-barrel"/>
</dbReference>
<dbReference type="PANTHER" id="PTHR40260:SF2">
    <property type="entry name" value="BLR8190 PROTEIN"/>
    <property type="match status" value="1"/>
</dbReference>
<comment type="similarity">
    <text evidence="1">Belongs to the tpcK family.</text>
</comment>
<dbReference type="OrthoDB" id="4892971at2759"/>
<dbReference type="Pfam" id="PF07110">
    <property type="entry name" value="EthD"/>
    <property type="match status" value="1"/>
</dbReference>
<evidence type="ECO:0000313" key="3">
    <source>
        <dbReference type="EMBL" id="KAF2104777.1"/>
    </source>
</evidence>
<reference evidence="3" key="1">
    <citation type="journal article" date="2020" name="Stud. Mycol.">
        <title>101 Dothideomycetes genomes: a test case for predicting lifestyles and emergence of pathogens.</title>
        <authorList>
            <person name="Haridas S."/>
            <person name="Albert R."/>
            <person name="Binder M."/>
            <person name="Bloem J."/>
            <person name="Labutti K."/>
            <person name="Salamov A."/>
            <person name="Andreopoulos B."/>
            <person name="Baker S."/>
            <person name="Barry K."/>
            <person name="Bills G."/>
            <person name="Bluhm B."/>
            <person name="Cannon C."/>
            <person name="Castanera R."/>
            <person name="Culley D."/>
            <person name="Daum C."/>
            <person name="Ezra D."/>
            <person name="Gonzalez J."/>
            <person name="Henrissat B."/>
            <person name="Kuo A."/>
            <person name="Liang C."/>
            <person name="Lipzen A."/>
            <person name="Lutzoni F."/>
            <person name="Magnuson J."/>
            <person name="Mondo S."/>
            <person name="Nolan M."/>
            <person name="Ohm R."/>
            <person name="Pangilinan J."/>
            <person name="Park H.-J."/>
            <person name="Ramirez L."/>
            <person name="Alfaro M."/>
            <person name="Sun H."/>
            <person name="Tritt A."/>
            <person name="Yoshinaga Y."/>
            <person name="Zwiers L.-H."/>
            <person name="Turgeon B."/>
            <person name="Goodwin S."/>
            <person name="Spatafora J."/>
            <person name="Crous P."/>
            <person name="Grigoriev I."/>
        </authorList>
    </citation>
    <scope>NUCLEOTIDE SEQUENCE</scope>
    <source>
        <strain evidence="3">CBS 133067</strain>
    </source>
</reference>
<dbReference type="AlphaFoldDB" id="A0A9P4IUP6"/>
<keyword evidence="4" id="KW-1185">Reference proteome</keyword>
<dbReference type="Proteomes" id="UP000799772">
    <property type="component" value="Unassembled WGS sequence"/>
</dbReference>
<dbReference type="Gene3D" id="3.30.70.100">
    <property type="match status" value="1"/>
</dbReference>
<dbReference type="InterPro" id="IPR009799">
    <property type="entry name" value="EthD_dom"/>
</dbReference>
<dbReference type="NCBIfam" id="TIGR02118">
    <property type="entry name" value="EthD family reductase"/>
    <property type="match status" value="1"/>
</dbReference>
<feature type="domain" description="EthD" evidence="2">
    <location>
        <begin position="19"/>
        <end position="95"/>
    </location>
</feature>
<sequence length="110" mass="12304">MVYHVSVIYPKDSDSTFDMDYYLKTHMPLVAKSWGQYGFQQYQVIQYNPNPVDSSEPVFSVKCDLTFKDAASYKKALESPEAGDVFGDVPKFSNKGPHLVAGDVKATVQV</sequence>
<evidence type="ECO:0000256" key="1">
    <source>
        <dbReference type="ARBA" id="ARBA00005986"/>
    </source>
</evidence>
<dbReference type="SUPFAM" id="SSF54909">
    <property type="entry name" value="Dimeric alpha+beta barrel"/>
    <property type="match status" value="1"/>
</dbReference>
<evidence type="ECO:0000313" key="4">
    <source>
        <dbReference type="Proteomes" id="UP000799772"/>
    </source>
</evidence>
<organism evidence="3 4">
    <name type="scientific">Rhizodiscina lignyota</name>
    <dbReference type="NCBI Taxonomy" id="1504668"/>
    <lineage>
        <taxon>Eukaryota</taxon>
        <taxon>Fungi</taxon>
        <taxon>Dikarya</taxon>
        <taxon>Ascomycota</taxon>
        <taxon>Pezizomycotina</taxon>
        <taxon>Dothideomycetes</taxon>
        <taxon>Pleosporomycetidae</taxon>
        <taxon>Aulographales</taxon>
        <taxon>Rhizodiscinaceae</taxon>
        <taxon>Rhizodiscina</taxon>
    </lineage>
</organism>